<evidence type="ECO:0000256" key="6">
    <source>
        <dbReference type="RuleBase" id="RU362006"/>
    </source>
</evidence>
<evidence type="ECO:0000256" key="7">
    <source>
        <dbReference type="SAM" id="MobiDB-lite"/>
    </source>
</evidence>
<name>A0A7S1B4Z9_9STRA</name>
<feature type="transmembrane region" description="Helical" evidence="8">
    <location>
        <begin position="6"/>
        <end position="27"/>
    </location>
</feature>
<evidence type="ECO:0000256" key="3">
    <source>
        <dbReference type="ARBA" id="ARBA00022692"/>
    </source>
</evidence>
<keyword evidence="5 8" id="KW-0472">Membrane</keyword>
<dbReference type="PANTHER" id="PTHR12300:SF161">
    <property type="entry name" value="RECEPTOR EXPRESSION-ENHANCING PROTEIN"/>
    <property type="match status" value="1"/>
</dbReference>
<keyword evidence="3 8" id="KW-0812">Transmembrane</keyword>
<evidence type="ECO:0000256" key="2">
    <source>
        <dbReference type="ARBA" id="ARBA00008573"/>
    </source>
</evidence>
<sequence length="370" mass="41765">MSDERSPSIYVAFSWIGIAAAGVFCVESTRRLHRAGPHFVLWKHAAFFAGAAFAAALVADEVRSVVFSPVGICIVGTIFPVYQSIVAIATPGTGDDTSWLQYWIAMGIVRYTTEWVDDIGTRSEMVKEYWYEFEMIYFLWLLLPFTDGAAVTFKYITEPIIAPIVTPLAKKCDGWINRAVLIVINASHLWILWAAFVILDADLKKFIAISVGTVFPIMSSIVAVCTPAGEDDTYWLTYWASYSLLFLLMDFLENFLGKIPGFYSIFLFTTVYLMLPLFRGAEEVYRKILVPLTGQQEMLLLRDAENVKKQLMKDVPVEHQARIRKSIAESFLNEANEDEAEQNNSERKPLPVDLEQSGRYQSLVEKGNLA</sequence>
<evidence type="ECO:0000313" key="9">
    <source>
        <dbReference type="EMBL" id="CAD8875286.1"/>
    </source>
</evidence>
<evidence type="ECO:0000256" key="8">
    <source>
        <dbReference type="SAM" id="Phobius"/>
    </source>
</evidence>
<feature type="transmembrane region" description="Helical" evidence="8">
    <location>
        <begin position="176"/>
        <end position="199"/>
    </location>
</feature>
<organism evidence="9">
    <name type="scientific">Corethron hystrix</name>
    <dbReference type="NCBI Taxonomy" id="216773"/>
    <lineage>
        <taxon>Eukaryota</taxon>
        <taxon>Sar</taxon>
        <taxon>Stramenopiles</taxon>
        <taxon>Ochrophyta</taxon>
        <taxon>Bacillariophyta</taxon>
        <taxon>Coscinodiscophyceae</taxon>
        <taxon>Corethrophycidae</taxon>
        <taxon>Corethrales</taxon>
        <taxon>Corethraceae</taxon>
        <taxon>Corethron</taxon>
    </lineage>
</organism>
<dbReference type="Pfam" id="PF03134">
    <property type="entry name" value="TB2_DP1_HVA22"/>
    <property type="match status" value="2"/>
</dbReference>
<evidence type="ECO:0000256" key="4">
    <source>
        <dbReference type="ARBA" id="ARBA00022989"/>
    </source>
</evidence>
<feature type="transmembrane region" description="Helical" evidence="8">
    <location>
        <begin position="206"/>
        <end position="229"/>
    </location>
</feature>
<proteinExistence type="inferred from homology"/>
<gene>
    <name evidence="9" type="ORF">CHYS00102_LOCUS2461</name>
</gene>
<dbReference type="InterPro" id="IPR004345">
    <property type="entry name" value="TB2_DP1_HVA22"/>
</dbReference>
<feature type="transmembrane region" description="Helical" evidence="8">
    <location>
        <begin position="235"/>
        <end position="252"/>
    </location>
</feature>
<feature type="transmembrane region" description="Helical" evidence="8">
    <location>
        <begin position="135"/>
        <end position="156"/>
    </location>
</feature>
<comment type="similarity">
    <text evidence="2 6">Belongs to the DP1 family.</text>
</comment>
<protein>
    <submittedName>
        <fullName evidence="9">Uncharacterized protein</fullName>
    </submittedName>
</protein>
<comment type="subcellular location">
    <subcellularLocation>
        <location evidence="1 6">Membrane</location>
        <topology evidence="1 6">Multi-pass membrane protein</topology>
    </subcellularLocation>
</comment>
<dbReference type="PANTHER" id="PTHR12300">
    <property type="entry name" value="HVA22-LIKE PROTEINS"/>
    <property type="match status" value="1"/>
</dbReference>
<dbReference type="EMBL" id="HBFR01003555">
    <property type="protein sequence ID" value="CAD8875286.1"/>
    <property type="molecule type" value="Transcribed_RNA"/>
</dbReference>
<feature type="transmembrane region" description="Helical" evidence="8">
    <location>
        <begin position="39"/>
        <end position="59"/>
    </location>
</feature>
<evidence type="ECO:0000256" key="1">
    <source>
        <dbReference type="ARBA" id="ARBA00004141"/>
    </source>
</evidence>
<dbReference type="GO" id="GO:0016020">
    <property type="term" value="C:membrane"/>
    <property type="evidence" value="ECO:0007669"/>
    <property type="project" value="UniProtKB-SubCell"/>
</dbReference>
<keyword evidence="4 8" id="KW-1133">Transmembrane helix</keyword>
<reference evidence="9" key="1">
    <citation type="submission" date="2021-01" db="EMBL/GenBank/DDBJ databases">
        <authorList>
            <person name="Corre E."/>
            <person name="Pelletier E."/>
            <person name="Niang G."/>
            <person name="Scheremetjew M."/>
            <person name="Finn R."/>
            <person name="Kale V."/>
            <person name="Holt S."/>
            <person name="Cochrane G."/>
            <person name="Meng A."/>
            <person name="Brown T."/>
            <person name="Cohen L."/>
        </authorList>
    </citation>
    <scope>NUCLEOTIDE SEQUENCE</scope>
    <source>
        <strain evidence="9">308</strain>
    </source>
</reference>
<dbReference type="AlphaFoldDB" id="A0A7S1B4Z9"/>
<evidence type="ECO:0000256" key="5">
    <source>
        <dbReference type="ARBA" id="ARBA00023136"/>
    </source>
</evidence>
<feature type="transmembrane region" description="Helical" evidence="8">
    <location>
        <begin position="65"/>
        <end position="82"/>
    </location>
</feature>
<feature type="transmembrane region" description="Helical" evidence="8">
    <location>
        <begin position="259"/>
        <end position="278"/>
    </location>
</feature>
<accession>A0A7S1B4Z9</accession>
<feature type="region of interest" description="Disordered" evidence="7">
    <location>
        <begin position="335"/>
        <end position="370"/>
    </location>
</feature>